<feature type="transmembrane region" description="Helical" evidence="7">
    <location>
        <begin position="175"/>
        <end position="195"/>
    </location>
</feature>
<feature type="transmembrane region" description="Helical" evidence="7">
    <location>
        <begin position="284"/>
        <end position="304"/>
    </location>
</feature>
<feature type="transmembrane region" description="Helical" evidence="7">
    <location>
        <begin position="147"/>
        <end position="168"/>
    </location>
</feature>
<dbReference type="Proteomes" id="UP000624244">
    <property type="component" value="Unassembled WGS sequence"/>
</dbReference>
<dbReference type="GO" id="GO:0016020">
    <property type="term" value="C:membrane"/>
    <property type="evidence" value="ECO:0007669"/>
    <property type="project" value="UniProtKB-SubCell"/>
</dbReference>
<feature type="region of interest" description="Disordered" evidence="6">
    <location>
        <begin position="374"/>
        <end position="401"/>
    </location>
</feature>
<organism evidence="9 10">
    <name type="scientific">Cochliobolus sativus</name>
    <name type="common">Common root rot and spot blotch fungus</name>
    <name type="synonym">Bipolaris sorokiniana</name>
    <dbReference type="NCBI Taxonomy" id="45130"/>
    <lineage>
        <taxon>Eukaryota</taxon>
        <taxon>Fungi</taxon>
        <taxon>Dikarya</taxon>
        <taxon>Ascomycota</taxon>
        <taxon>Pezizomycotina</taxon>
        <taxon>Dothideomycetes</taxon>
        <taxon>Pleosporomycetidae</taxon>
        <taxon>Pleosporales</taxon>
        <taxon>Pleosporineae</taxon>
        <taxon>Pleosporaceae</taxon>
        <taxon>Bipolaris</taxon>
    </lineage>
</organism>
<evidence type="ECO:0000313" key="9">
    <source>
        <dbReference type="EMBL" id="KAF5854191.1"/>
    </source>
</evidence>
<evidence type="ECO:0000256" key="5">
    <source>
        <dbReference type="ARBA" id="ARBA00038359"/>
    </source>
</evidence>
<dbReference type="Pfam" id="PF20684">
    <property type="entry name" value="Fung_rhodopsin"/>
    <property type="match status" value="1"/>
</dbReference>
<dbReference type="InterPro" id="IPR049326">
    <property type="entry name" value="Rhodopsin_dom_fungi"/>
</dbReference>
<proteinExistence type="inferred from homology"/>
<evidence type="ECO:0000256" key="2">
    <source>
        <dbReference type="ARBA" id="ARBA00022692"/>
    </source>
</evidence>
<keyword evidence="2 7" id="KW-0812">Transmembrane</keyword>
<feature type="domain" description="Rhodopsin" evidence="8">
    <location>
        <begin position="77"/>
        <end position="309"/>
    </location>
</feature>
<dbReference type="PANTHER" id="PTHR33048">
    <property type="entry name" value="PTH11-LIKE INTEGRAL MEMBRANE PROTEIN (AFU_ORTHOLOGUE AFUA_5G11245)"/>
    <property type="match status" value="1"/>
</dbReference>
<evidence type="ECO:0000313" key="10">
    <source>
        <dbReference type="Proteomes" id="UP000624244"/>
    </source>
</evidence>
<feature type="transmembrane region" description="Helical" evidence="7">
    <location>
        <begin position="246"/>
        <end position="264"/>
    </location>
</feature>
<feature type="transmembrane region" description="Helical" evidence="7">
    <location>
        <begin position="215"/>
        <end position="234"/>
    </location>
</feature>
<sequence length="401" mass="45541">MVLKTEGCVLMQMLSVRILIRRPRHEIVTARSPHPWYNLKVMALKPGDPGYMEEDVSPMLYSITFSCLGFALLIVILRLFSRLYLLKTTRLNLAEWLVVVSSFVDITSCVLIHFQIVTGMGKHIEYSRERPKMLQASMKVGLAQNSVYQALVGLIKASMLAQLHLLAAPGMQKKIVFWTGCLSAIFQCIPMSAAWNLDTFPRGCWNMMAMNFFTSTINTIFDFIIFFLPLPTLFDLKMERKKKVSLIFTYCVGSLAIACSIIRLRNMIYFRGVGDFTYQASMVPVWGAIECNAGIICGSFPYIMPLIKRMSGSIIESVSMSRVNPTSNQQYEGQHSKQLSWPLQSKRQSRWHQMGSESIEAITENNGWKELDNVKKSSHRDEHSVPIVHSPRVPTLPHDTV</sequence>
<feature type="transmembrane region" description="Helical" evidence="7">
    <location>
        <begin position="93"/>
        <end position="116"/>
    </location>
</feature>
<accession>A0A8H6DZJ8</accession>
<keyword evidence="4 7" id="KW-0472">Membrane</keyword>
<comment type="similarity">
    <text evidence="5">Belongs to the SAT4 family.</text>
</comment>
<evidence type="ECO:0000256" key="7">
    <source>
        <dbReference type="SAM" id="Phobius"/>
    </source>
</evidence>
<dbReference type="InterPro" id="IPR052337">
    <property type="entry name" value="SAT4-like"/>
</dbReference>
<evidence type="ECO:0000256" key="6">
    <source>
        <dbReference type="SAM" id="MobiDB-lite"/>
    </source>
</evidence>
<evidence type="ECO:0000256" key="3">
    <source>
        <dbReference type="ARBA" id="ARBA00022989"/>
    </source>
</evidence>
<evidence type="ECO:0000256" key="4">
    <source>
        <dbReference type="ARBA" id="ARBA00023136"/>
    </source>
</evidence>
<keyword evidence="3 7" id="KW-1133">Transmembrane helix</keyword>
<gene>
    <name evidence="9" type="ORF">GGP41_006975</name>
</gene>
<comment type="caution">
    <text evidence="9">The sequence shown here is derived from an EMBL/GenBank/DDBJ whole genome shotgun (WGS) entry which is preliminary data.</text>
</comment>
<feature type="compositionally biased region" description="Basic and acidic residues" evidence="6">
    <location>
        <begin position="374"/>
        <end position="384"/>
    </location>
</feature>
<evidence type="ECO:0000256" key="1">
    <source>
        <dbReference type="ARBA" id="ARBA00004141"/>
    </source>
</evidence>
<comment type="subcellular location">
    <subcellularLocation>
        <location evidence="1">Membrane</location>
        <topology evidence="1">Multi-pass membrane protein</topology>
    </subcellularLocation>
</comment>
<name>A0A8H6DZJ8_COCSA</name>
<evidence type="ECO:0000259" key="8">
    <source>
        <dbReference type="Pfam" id="PF20684"/>
    </source>
</evidence>
<dbReference type="AlphaFoldDB" id="A0A8H6DZJ8"/>
<feature type="transmembrane region" description="Helical" evidence="7">
    <location>
        <begin position="59"/>
        <end position="81"/>
    </location>
</feature>
<protein>
    <recommendedName>
        <fullName evidence="8">Rhodopsin domain-containing protein</fullName>
    </recommendedName>
</protein>
<dbReference type="EMBL" id="WNKQ01000001">
    <property type="protein sequence ID" value="KAF5854191.1"/>
    <property type="molecule type" value="Genomic_DNA"/>
</dbReference>
<dbReference type="PANTHER" id="PTHR33048:SF47">
    <property type="entry name" value="INTEGRAL MEMBRANE PROTEIN-RELATED"/>
    <property type="match status" value="1"/>
</dbReference>
<reference evidence="9" key="1">
    <citation type="submission" date="2019-11" db="EMBL/GenBank/DDBJ databases">
        <title>Bipolaris sorokiniana Genome sequencing.</title>
        <authorList>
            <person name="Wang H."/>
        </authorList>
    </citation>
    <scope>NUCLEOTIDE SEQUENCE</scope>
</reference>